<reference evidence="2 3" key="1">
    <citation type="submission" date="2019-06" db="EMBL/GenBank/DDBJ databases">
        <title>Whole genome shotgun sequence of Brevibacillus parabrevis NBRC 12334.</title>
        <authorList>
            <person name="Hosoyama A."/>
            <person name="Uohara A."/>
            <person name="Ohji S."/>
            <person name="Ichikawa N."/>
        </authorList>
    </citation>
    <scope>NUCLEOTIDE SEQUENCE [LARGE SCALE GENOMIC DNA]</scope>
    <source>
        <strain evidence="2 3">NBRC 12334</strain>
    </source>
</reference>
<dbReference type="AlphaFoldDB" id="A0A4Y3PQW7"/>
<evidence type="ECO:0000256" key="1">
    <source>
        <dbReference type="SAM" id="Coils"/>
    </source>
</evidence>
<gene>
    <name evidence="2" type="ORF">BPA01_49050</name>
</gene>
<dbReference type="Proteomes" id="UP000316882">
    <property type="component" value="Unassembled WGS sequence"/>
</dbReference>
<keyword evidence="1" id="KW-0175">Coiled coil</keyword>
<evidence type="ECO:0000313" key="2">
    <source>
        <dbReference type="EMBL" id="GEB35325.1"/>
    </source>
</evidence>
<accession>A0A4Y3PQW7</accession>
<proteinExistence type="predicted"/>
<name>A0A4Y3PQW7_BREPA</name>
<comment type="caution">
    <text evidence="2">The sequence shown here is derived from an EMBL/GenBank/DDBJ whole genome shotgun (WGS) entry which is preliminary data.</text>
</comment>
<evidence type="ECO:0000313" key="3">
    <source>
        <dbReference type="Proteomes" id="UP000316882"/>
    </source>
</evidence>
<organism evidence="2 3">
    <name type="scientific">Brevibacillus parabrevis</name>
    <dbReference type="NCBI Taxonomy" id="54914"/>
    <lineage>
        <taxon>Bacteria</taxon>
        <taxon>Bacillati</taxon>
        <taxon>Bacillota</taxon>
        <taxon>Bacilli</taxon>
        <taxon>Bacillales</taxon>
        <taxon>Paenibacillaceae</taxon>
        <taxon>Brevibacillus</taxon>
    </lineage>
</organism>
<sequence length="285" mass="32413">MSVTIRVYENQREAVNRVAQGLGEGKTVMDAMEYLLNLHQQHAQEESWEEVPHVKEIQYHLSRIVSITAAQGLAAKDQQQQAQEEYTALQQKVEAKNLQLFEAHQQIGELQKEVERLREETAKEIAVIREESTEKVAKAEREVAQTRELLDASRAAEAATAKLLQLAEEAERRERDRADKLQSAVDQVAAIKSKLDESESKLKVYSGEIDRLESLIAQQQKEHEKELLRQKEQAELEKDKAVLQAEKAAVAELKHLQDALSQERERNAQLTVQLAGKTKRPPSEN</sequence>
<keyword evidence="3" id="KW-1185">Reference proteome</keyword>
<dbReference type="EMBL" id="BJMH01000037">
    <property type="protein sequence ID" value="GEB35325.1"/>
    <property type="molecule type" value="Genomic_DNA"/>
</dbReference>
<dbReference type="RefSeq" id="WP_122965337.1">
    <property type="nucleotide sequence ID" value="NZ_BJMH01000037.1"/>
</dbReference>
<feature type="coiled-coil region" evidence="1">
    <location>
        <begin position="79"/>
        <end position="273"/>
    </location>
</feature>
<dbReference type="STRING" id="54914.AV540_23980"/>
<protein>
    <submittedName>
        <fullName evidence="2">Uncharacterized protein</fullName>
    </submittedName>
</protein>